<feature type="compositionally biased region" description="Basic and acidic residues" evidence="1">
    <location>
        <begin position="224"/>
        <end position="238"/>
    </location>
</feature>
<feature type="compositionally biased region" description="Basic and acidic residues" evidence="1">
    <location>
        <begin position="204"/>
        <end position="215"/>
    </location>
</feature>
<proteinExistence type="predicted"/>
<name>A0A9W8MC86_9AGAR</name>
<gene>
    <name evidence="2" type="ORF">H1R20_g12610</name>
</gene>
<feature type="compositionally biased region" description="Polar residues" evidence="1">
    <location>
        <begin position="13"/>
        <end position="32"/>
    </location>
</feature>
<organism evidence="2 3">
    <name type="scientific">Candolleomyces eurysporus</name>
    <dbReference type="NCBI Taxonomy" id="2828524"/>
    <lineage>
        <taxon>Eukaryota</taxon>
        <taxon>Fungi</taxon>
        <taxon>Dikarya</taxon>
        <taxon>Basidiomycota</taxon>
        <taxon>Agaricomycotina</taxon>
        <taxon>Agaricomycetes</taxon>
        <taxon>Agaricomycetidae</taxon>
        <taxon>Agaricales</taxon>
        <taxon>Agaricineae</taxon>
        <taxon>Psathyrellaceae</taxon>
        <taxon>Candolleomyces</taxon>
    </lineage>
</organism>
<evidence type="ECO:0000313" key="3">
    <source>
        <dbReference type="Proteomes" id="UP001140091"/>
    </source>
</evidence>
<keyword evidence="3" id="KW-1185">Reference proteome</keyword>
<evidence type="ECO:0000313" key="2">
    <source>
        <dbReference type="EMBL" id="KAJ2924472.1"/>
    </source>
</evidence>
<dbReference type="AlphaFoldDB" id="A0A9W8MC86"/>
<feature type="non-terminal residue" evidence="2">
    <location>
        <position position="730"/>
    </location>
</feature>
<reference evidence="2" key="1">
    <citation type="submission" date="2022-06" db="EMBL/GenBank/DDBJ databases">
        <title>Genome Sequence of Candolleomyces eurysporus.</title>
        <authorList>
            <person name="Buettner E."/>
        </authorList>
    </citation>
    <scope>NUCLEOTIDE SEQUENCE</scope>
    <source>
        <strain evidence="2">VTCC 930004</strain>
    </source>
</reference>
<feature type="region of interest" description="Disordered" evidence="1">
    <location>
        <begin position="191"/>
        <end position="238"/>
    </location>
</feature>
<protein>
    <submittedName>
        <fullName evidence="2">Uncharacterized protein</fullName>
    </submittedName>
</protein>
<dbReference type="Proteomes" id="UP001140091">
    <property type="component" value="Unassembled WGS sequence"/>
</dbReference>
<sequence>MTQEVAQDAITEESGNVMQSSKQGEENATTSVDHSKATVDPGSLEWEQDLDGLRAKISTRLKAWEDSRRSSIEKQLEAYRAQQELQILKSIRSEALDAQTRLDNQAAELKNALDICRRDWDELFRECQTLRARERQLTEELSETRLALTRQTLDHQADKVKLLEELNTAKSALQLHQIRILEEMNAAKSAQVKPLEDPTTARTGLDDAKMEKFENDEFDGPEIASDREAHTEETASQKELRVQELGRVGPIGEGPPDVIVPQRPQGWANEPLQERRRRWETLTWTNKETYNIEGSCRAYQLAGGMFIKRSDEGNMLILQLPTSRAPVYRAITHGNLNTKIAGFASDASQDLLVSFGWDHELVWIAMYSLTGSKPAPHPEATRQILQVQKGRYEYYNPYPYHRSANGASDYPQDYTLKIAGDFVGMLIYKSEGRMSRLLVWNWKIGTLIRDTLGSQGHSFDTAYEFSFVSPTLFHVTTLANGVGSIELYYIDPSAITTTGFTHLASLLLPPVKQGVEIVPVQCSTESLQSNGLPNHVGTSQLSVLQIKYTTFSGLFNSEQFQLVVPTSLFVDYWNDSQSGTIDLPITAQWNIWGPSKTLWIPGRPLVPLSLFESRPENLWTRYLRGQRVLALPTEGPGIEVLDFDFDPDSPPVNMDPSLRQDIRIGPTVIPAGNVFQDDVVSSLPYIKTTWRGALDEDFAGFAIDEERIIAISVEGSGSDRRISKLTTMTF</sequence>
<comment type="caution">
    <text evidence="2">The sequence shown here is derived from an EMBL/GenBank/DDBJ whole genome shotgun (WGS) entry which is preliminary data.</text>
</comment>
<dbReference type="EMBL" id="JANBPK010001219">
    <property type="protein sequence ID" value="KAJ2924472.1"/>
    <property type="molecule type" value="Genomic_DNA"/>
</dbReference>
<dbReference type="OrthoDB" id="2745718at2759"/>
<accession>A0A9W8MC86</accession>
<evidence type="ECO:0000256" key="1">
    <source>
        <dbReference type="SAM" id="MobiDB-lite"/>
    </source>
</evidence>
<feature type="region of interest" description="Disordered" evidence="1">
    <location>
        <begin position="1"/>
        <end position="43"/>
    </location>
</feature>